<evidence type="ECO:0000256" key="3">
    <source>
        <dbReference type="ARBA" id="ARBA00022630"/>
    </source>
</evidence>
<organism evidence="7 8">
    <name type="scientific">Baudoinia panamericana (strain UAMH 10762)</name>
    <name type="common">Angels' share fungus</name>
    <name type="synonym">Baudoinia compniacensis (strain UAMH 10762)</name>
    <dbReference type="NCBI Taxonomy" id="717646"/>
    <lineage>
        <taxon>Eukaryota</taxon>
        <taxon>Fungi</taxon>
        <taxon>Dikarya</taxon>
        <taxon>Ascomycota</taxon>
        <taxon>Pezizomycotina</taxon>
        <taxon>Dothideomycetes</taxon>
        <taxon>Dothideomycetidae</taxon>
        <taxon>Mycosphaerellales</taxon>
        <taxon>Teratosphaeriaceae</taxon>
        <taxon>Baudoinia</taxon>
    </lineage>
</organism>
<dbReference type="EMBL" id="KB445558">
    <property type="protein sequence ID" value="EMC94743.1"/>
    <property type="molecule type" value="Genomic_DNA"/>
</dbReference>
<dbReference type="InterPro" id="IPR006076">
    <property type="entry name" value="FAD-dep_OxRdtase"/>
</dbReference>
<keyword evidence="4" id="KW-0274">FAD</keyword>
<dbReference type="GO" id="GO:0050660">
    <property type="term" value="F:flavin adenine dinucleotide binding"/>
    <property type="evidence" value="ECO:0007669"/>
    <property type="project" value="InterPro"/>
</dbReference>
<protein>
    <recommendedName>
        <fullName evidence="6">FAD dependent oxidoreductase domain-containing protein</fullName>
    </recommendedName>
</protein>
<dbReference type="GeneID" id="19109001"/>
<comment type="cofactor">
    <cofactor evidence="1">
        <name>FAD</name>
        <dbReference type="ChEBI" id="CHEBI:57692"/>
    </cofactor>
</comment>
<dbReference type="Gene3D" id="3.50.50.60">
    <property type="entry name" value="FAD/NAD(P)-binding domain"/>
    <property type="match status" value="1"/>
</dbReference>
<reference evidence="7 8" key="1">
    <citation type="journal article" date="2012" name="PLoS Pathog.">
        <title>Diverse lifestyles and strategies of plant pathogenesis encoded in the genomes of eighteen Dothideomycetes fungi.</title>
        <authorList>
            <person name="Ohm R.A."/>
            <person name="Feau N."/>
            <person name="Henrissat B."/>
            <person name="Schoch C.L."/>
            <person name="Horwitz B.A."/>
            <person name="Barry K.W."/>
            <person name="Condon B.J."/>
            <person name="Copeland A.C."/>
            <person name="Dhillon B."/>
            <person name="Glaser F."/>
            <person name="Hesse C.N."/>
            <person name="Kosti I."/>
            <person name="LaButti K."/>
            <person name="Lindquist E.A."/>
            <person name="Lucas S."/>
            <person name="Salamov A.A."/>
            <person name="Bradshaw R.E."/>
            <person name="Ciuffetti L."/>
            <person name="Hamelin R.C."/>
            <person name="Kema G.H.J."/>
            <person name="Lawrence C."/>
            <person name="Scott J.A."/>
            <person name="Spatafora J.W."/>
            <person name="Turgeon B.G."/>
            <person name="de Wit P.J.G.M."/>
            <person name="Zhong S."/>
            <person name="Goodwin S.B."/>
            <person name="Grigoriev I.V."/>
        </authorList>
    </citation>
    <scope>NUCLEOTIDE SEQUENCE [LARGE SCALE GENOMIC DNA]</scope>
    <source>
        <strain evidence="7 8">UAMH 10762</strain>
    </source>
</reference>
<evidence type="ECO:0000256" key="2">
    <source>
        <dbReference type="ARBA" id="ARBA00010989"/>
    </source>
</evidence>
<dbReference type="Gene3D" id="3.30.9.10">
    <property type="entry name" value="D-Amino Acid Oxidase, subunit A, domain 2"/>
    <property type="match status" value="1"/>
</dbReference>
<keyword evidence="5" id="KW-0560">Oxidoreductase</keyword>
<feature type="domain" description="FAD dependent oxidoreductase" evidence="6">
    <location>
        <begin position="14"/>
        <end position="390"/>
    </location>
</feature>
<keyword evidence="8" id="KW-1185">Reference proteome</keyword>
<evidence type="ECO:0000256" key="4">
    <source>
        <dbReference type="ARBA" id="ARBA00022827"/>
    </source>
</evidence>
<proteinExistence type="inferred from homology"/>
<dbReference type="InterPro" id="IPR045170">
    <property type="entry name" value="MTOX"/>
</dbReference>
<evidence type="ECO:0000313" key="8">
    <source>
        <dbReference type="Proteomes" id="UP000011761"/>
    </source>
</evidence>
<dbReference type="Pfam" id="PF01266">
    <property type="entry name" value="DAO"/>
    <property type="match status" value="1"/>
</dbReference>
<dbReference type="SUPFAM" id="SSF51905">
    <property type="entry name" value="FAD/NAD(P)-binding domain"/>
    <property type="match status" value="1"/>
</dbReference>
<dbReference type="AlphaFoldDB" id="M2MT89"/>
<dbReference type="STRING" id="717646.M2MT89"/>
<evidence type="ECO:0000256" key="1">
    <source>
        <dbReference type="ARBA" id="ARBA00001974"/>
    </source>
</evidence>
<gene>
    <name evidence="7" type="ORF">BAUCODRAFT_149847</name>
</gene>
<sequence length="445" mass="49966">MHDSLTVSSDKGSILIVGAGTWGTAIAYRLAREGYRHITVLDGQTFPSATAAGNDLNKIMEEPEDYPHFDNDNDNDYAWNVIEGLATDVWKSDPIYKPHYHPTGFIYAAVGDDAYAKVVATAEAHPANWEALPDAPFFHSSMPHGVLTGDFPGWRGFWRKQNAGWVAARQTMRDLHTECERLGIQFVFGEKGNVIELSYNETRTDVLGARTADGTQYVANRTILAAGAGSDMLLNFRKQLRPSAWTLAHIPLSQEETKIYRDLPVLYCADRGFFIEPNEGQTEMKICDEHPGYINLLTDTKLGEQRSRPFSKEQIPLDAEQRMRRLLRETMPQLADRGFSYARVCWDADTPDRLFLIDQHPEYCSLVVAVGGSGHGFMCSPAVGRLVADLLDGSIEPRLRRMLQWRPDTAVDRDWYATQGRFGANGKVMSFQDVTGWTNIGRCHL</sequence>
<evidence type="ECO:0000256" key="5">
    <source>
        <dbReference type="ARBA" id="ARBA00023002"/>
    </source>
</evidence>
<dbReference type="HOGENOM" id="CLU_007884_0_2_1"/>
<keyword evidence="3" id="KW-0285">Flavoprotein</keyword>
<dbReference type="GO" id="GO:0008115">
    <property type="term" value="F:sarcosine oxidase activity"/>
    <property type="evidence" value="ECO:0007669"/>
    <property type="project" value="TreeGrafter"/>
</dbReference>
<dbReference type="PANTHER" id="PTHR10961:SF24">
    <property type="entry name" value="HYPOTHETICAL FRUCTOSYL AMINE:OXYGEN OXIDOREDUCTASE (EUROFUNG)"/>
    <property type="match status" value="1"/>
</dbReference>
<name>M2MT89_BAUPA</name>
<dbReference type="OrthoDB" id="2219495at2759"/>
<evidence type="ECO:0000259" key="6">
    <source>
        <dbReference type="Pfam" id="PF01266"/>
    </source>
</evidence>
<dbReference type="InterPro" id="IPR036188">
    <property type="entry name" value="FAD/NAD-bd_sf"/>
</dbReference>
<dbReference type="Proteomes" id="UP000011761">
    <property type="component" value="Unassembled WGS sequence"/>
</dbReference>
<comment type="similarity">
    <text evidence="2">Belongs to the MSOX/MTOX family.</text>
</comment>
<evidence type="ECO:0000313" key="7">
    <source>
        <dbReference type="EMBL" id="EMC94743.1"/>
    </source>
</evidence>
<dbReference type="eggNOG" id="KOG2820">
    <property type="taxonomic scope" value="Eukaryota"/>
</dbReference>
<dbReference type="KEGG" id="bcom:BAUCODRAFT_149847"/>
<dbReference type="PANTHER" id="PTHR10961">
    <property type="entry name" value="PEROXISOMAL SARCOSINE OXIDASE"/>
    <property type="match status" value="1"/>
</dbReference>
<dbReference type="GO" id="GO:0051698">
    <property type="term" value="F:saccharopine oxidase activity"/>
    <property type="evidence" value="ECO:0007669"/>
    <property type="project" value="TreeGrafter"/>
</dbReference>
<dbReference type="RefSeq" id="XP_007678470.1">
    <property type="nucleotide sequence ID" value="XM_007680280.1"/>
</dbReference>
<accession>M2MT89</accession>
<dbReference type="OMA" id="LSETMPQ"/>